<feature type="domain" description="SnoaL-like" evidence="1">
    <location>
        <begin position="26"/>
        <end position="122"/>
    </location>
</feature>
<keyword evidence="3" id="KW-1185">Reference proteome</keyword>
<comment type="caution">
    <text evidence="2">The sequence shown here is derived from an EMBL/GenBank/DDBJ whole genome shotgun (WGS) entry which is preliminary data.</text>
</comment>
<dbReference type="InterPro" id="IPR032710">
    <property type="entry name" value="NTF2-like_dom_sf"/>
</dbReference>
<organism evidence="2 3">
    <name type="scientific">Qipengyuania qiaonensis</name>
    <dbReference type="NCBI Taxonomy" id="2867240"/>
    <lineage>
        <taxon>Bacteria</taxon>
        <taxon>Pseudomonadati</taxon>
        <taxon>Pseudomonadota</taxon>
        <taxon>Alphaproteobacteria</taxon>
        <taxon>Sphingomonadales</taxon>
        <taxon>Erythrobacteraceae</taxon>
        <taxon>Qipengyuania</taxon>
    </lineage>
</organism>
<name>A0ABS7J671_9SPHN</name>
<dbReference type="Gene3D" id="3.10.450.50">
    <property type="match status" value="1"/>
</dbReference>
<sequence length="152" mass="16587">MAYPDVFPPLTNLLRNSIGDLLDPAESFADMCAKDVAFEAPYAPGGANQLVGRDTVAEYMPVVPEYFDIEELVETAQYRATNGETVILEFHAKNATGVKTGLSYDQRYINVIRVRNGKIAEYRDYWNPIVALTAAGGADALPDNVKGPAART</sequence>
<evidence type="ECO:0000313" key="3">
    <source>
        <dbReference type="Proteomes" id="UP000755104"/>
    </source>
</evidence>
<dbReference type="Pfam" id="PF12680">
    <property type="entry name" value="SnoaL_2"/>
    <property type="match status" value="1"/>
</dbReference>
<dbReference type="SUPFAM" id="SSF54427">
    <property type="entry name" value="NTF2-like"/>
    <property type="match status" value="1"/>
</dbReference>
<evidence type="ECO:0000259" key="1">
    <source>
        <dbReference type="Pfam" id="PF12680"/>
    </source>
</evidence>
<accession>A0ABS7J671</accession>
<protein>
    <submittedName>
        <fullName evidence="2">Nuclear transport factor 2 family protein</fullName>
    </submittedName>
</protein>
<dbReference type="InterPro" id="IPR037401">
    <property type="entry name" value="SnoaL-like"/>
</dbReference>
<dbReference type="Proteomes" id="UP000755104">
    <property type="component" value="Unassembled WGS sequence"/>
</dbReference>
<dbReference type="RefSeq" id="WP_221558027.1">
    <property type="nucleotide sequence ID" value="NZ_JAIGNO010000005.1"/>
</dbReference>
<evidence type="ECO:0000313" key="2">
    <source>
        <dbReference type="EMBL" id="MBX7482766.1"/>
    </source>
</evidence>
<dbReference type="EMBL" id="JAIGNO010000005">
    <property type="protein sequence ID" value="MBX7482766.1"/>
    <property type="molecule type" value="Genomic_DNA"/>
</dbReference>
<reference evidence="2 3" key="1">
    <citation type="submission" date="2021-08" db="EMBL/GenBank/DDBJ databases">
        <title>Comparative Genomics Analysis of the Genus Qipengyuania Reveals Extensive Genetic Diversity and Metabolic Versatility, Including the Description of Fifteen Novel Species.</title>
        <authorList>
            <person name="Liu Y."/>
        </authorList>
    </citation>
    <scope>NUCLEOTIDE SEQUENCE [LARGE SCALE GENOMIC DNA]</scope>
    <source>
        <strain evidence="2 3">6D47A</strain>
    </source>
</reference>
<proteinExistence type="predicted"/>
<gene>
    <name evidence="2" type="ORF">K3174_09485</name>
</gene>